<dbReference type="PANTHER" id="PTHR33112:SF12">
    <property type="entry name" value="HETEROKARYON INCOMPATIBILITY DOMAIN-CONTAINING PROTEIN"/>
    <property type="match status" value="1"/>
</dbReference>
<evidence type="ECO:0000256" key="1">
    <source>
        <dbReference type="SAM" id="MobiDB-lite"/>
    </source>
</evidence>
<organism evidence="3 4">
    <name type="scientific">Aspergillus leporis</name>
    <dbReference type="NCBI Taxonomy" id="41062"/>
    <lineage>
        <taxon>Eukaryota</taxon>
        <taxon>Fungi</taxon>
        <taxon>Dikarya</taxon>
        <taxon>Ascomycota</taxon>
        <taxon>Pezizomycotina</taxon>
        <taxon>Eurotiomycetes</taxon>
        <taxon>Eurotiomycetidae</taxon>
        <taxon>Eurotiales</taxon>
        <taxon>Aspergillaceae</taxon>
        <taxon>Aspergillus</taxon>
        <taxon>Aspergillus subgen. Circumdati</taxon>
    </lineage>
</organism>
<evidence type="ECO:0000313" key="4">
    <source>
        <dbReference type="Proteomes" id="UP000326565"/>
    </source>
</evidence>
<feature type="non-terminal residue" evidence="3">
    <location>
        <position position="766"/>
    </location>
</feature>
<feature type="compositionally biased region" description="Polar residues" evidence="1">
    <location>
        <begin position="25"/>
        <end position="34"/>
    </location>
</feature>
<dbReference type="InterPro" id="IPR010730">
    <property type="entry name" value="HET"/>
</dbReference>
<keyword evidence="4" id="KW-1185">Reference proteome</keyword>
<protein>
    <submittedName>
        <fullName evidence="3">Heterokaryon incompatibility protein-domain-containing protein</fullName>
    </submittedName>
</protein>
<proteinExistence type="predicted"/>
<feature type="domain" description="Heterokaryon incompatibility" evidence="2">
    <location>
        <begin position="258"/>
        <end position="415"/>
    </location>
</feature>
<feature type="region of interest" description="Disordered" evidence="1">
    <location>
        <begin position="1"/>
        <end position="34"/>
    </location>
</feature>
<evidence type="ECO:0000313" key="3">
    <source>
        <dbReference type="EMBL" id="KAB8074944.1"/>
    </source>
</evidence>
<reference evidence="3 4" key="1">
    <citation type="submission" date="2019-04" db="EMBL/GenBank/DDBJ databases">
        <title>Friends and foes A comparative genomics study of 23 Aspergillus species from section Flavi.</title>
        <authorList>
            <consortium name="DOE Joint Genome Institute"/>
            <person name="Kjaerbolling I."/>
            <person name="Vesth T."/>
            <person name="Frisvad J.C."/>
            <person name="Nybo J.L."/>
            <person name="Theobald S."/>
            <person name="Kildgaard S."/>
            <person name="Isbrandt T."/>
            <person name="Kuo A."/>
            <person name="Sato A."/>
            <person name="Lyhne E.K."/>
            <person name="Kogle M.E."/>
            <person name="Wiebenga A."/>
            <person name="Kun R.S."/>
            <person name="Lubbers R.J."/>
            <person name="Makela M.R."/>
            <person name="Barry K."/>
            <person name="Chovatia M."/>
            <person name="Clum A."/>
            <person name="Daum C."/>
            <person name="Haridas S."/>
            <person name="He G."/>
            <person name="LaButti K."/>
            <person name="Lipzen A."/>
            <person name="Mondo S."/>
            <person name="Riley R."/>
            <person name="Salamov A."/>
            <person name="Simmons B.A."/>
            <person name="Magnuson J.K."/>
            <person name="Henrissat B."/>
            <person name="Mortensen U.H."/>
            <person name="Larsen T.O."/>
            <person name="Devries R.P."/>
            <person name="Grigoriev I.V."/>
            <person name="Machida M."/>
            <person name="Baker S.E."/>
            <person name="Andersen M.R."/>
        </authorList>
    </citation>
    <scope>NUCLEOTIDE SEQUENCE [LARGE SCALE GENOMIC DNA]</scope>
    <source>
        <strain evidence="3 4">CBS 151.66</strain>
    </source>
</reference>
<dbReference type="PANTHER" id="PTHR33112">
    <property type="entry name" value="DOMAIN PROTEIN, PUTATIVE-RELATED"/>
    <property type="match status" value="1"/>
</dbReference>
<gene>
    <name evidence="3" type="ORF">BDV29DRAFT_172864</name>
</gene>
<dbReference type="Pfam" id="PF06985">
    <property type="entry name" value="HET"/>
    <property type="match status" value="1"/>
</dbReference>
<sequence>MSSIAPSWPSSASSRVFGTEDDRASTSSDTKLNHASTTDGLCFLCRRFDFEYVGFHDTSEYSGNNYFFQREFPTLLNSSSNCVFCRKIVTSIMDWITGNEGDRTKTLDISRSHVNVSLETDWHALAREEEDGLPDTKAHSDRIRISCAIPRLRTDAEAEKSQFLTFFFQRYEGPSASIDPNDQNSRSSDPLCFPAQPYSGRIRPIVANLTLFKRWKQMCQEIHGTRCSQIFKGIPNIRPRVIDVNHRCLAFAKENDPWVCLSYVWGKARTLRLLKDNIEIFRMPGSLGPDVLPSIIEDALQVTKGLGEQYLWVDSLCIVQDDNQDKARFISRMDSIYALATVVIISSTCVDSNSPLPGIRPGSRHQGQAPFQIRDITLVQSLDPALGVKVDLRTGRAAGYLGETVWDTRAWTLQERFLASRSLMFTAEQVFWECEESFWCEDSFREIPSISPDPHRSSLCGGELNLSWTSDISTFDHFYRVLLEDYSGRCLSFDSDGLNAFLGIVRALEGSMGESFFWGMPTAFLESALAWGHRSPGLRRRHGVQTSCDQHNSPIQSQFPSWSWVGWTSDGQTKLANQNLTTEALGLQFYRVSDDGATMVELKQAARFNVDIDLLVEGSALPERASRPYKVSIDDLPENPSISLSTALCFWTVSACLVITSSHSGDDLISDSLTWDLALSDGSGSTIKVSWSHNAPSLKQGDPVELIAVAQNRGSWDAGHIANGAIGVMAISWDASSSIATREGFAWIAIRDWTALNDRRWKRIVL</sequence>
<accession>A0A5N5X5Z4</accession>
<feature type="compositionally biased region" description="Low complexity" evidence="1">
    <location>
        <begin position="1"/>
        <end position="14"/>
    </location>
</feature>
<evidence type="ECO:0000259" key="2">
    <source>
        <dbReference type="Pfam" id="PF06985"/>
    </source>
</evidence>
<dbReference type="Proteomes" id="UP000326565">
    <property type="component" value="Unassembled WGS sequence"/>
</dbReference>
<dbReference type="AlphaFoldDB" id="A0A5N5X5Z4"/>
<dbReference type="OrthoDB" id="405906at2759"/>
<name>A0A5N5X5Z4_9EURO</name>
<dbReference type="EMBL" id="ML732202">
    <property type="protein sequence ID" value="KAB8074944.1"/>
    <property type="molecule type" value="Genomic_DNA"/>
</dbReference>